<dbReference type="Pfam" id="PF01553">
    <property type="entry name" value="Acyltransferase"/>
    <property type="match status" value="1"/>
</dbReference>
<evidence type="ECO:0000259" key="4">
    <source>
        <dbReference type="SMART" id="SM00563"/>
    </source>
</evidence>
<dbReference type="PANTHER" id="PTHR10434">
    <property type="entry name" value="1-ACYL-SN-GLYCEROL-3-PHOSPHATE ACYLTRANSFERASE"/>
    <property type="match status" value="1"/>
</dbReference>
<evidence type="ECO:0000313" key="6">
    <source>
        <dbReference type="Proteomes" id="UP001500238"/>
    </source>
</evidence>
<gene>
    <name evidence="5" type="ORF">GCM10009102_03480</name>
</gene>
<evidence type="ECO:0000256" key="3">
    <source>
        <dbReference type="ARBA" id="ARBA00023315"/>
    </source>
</evidence>
<dbReference type="SMART" id="SM00563">
    <property type="entry name" value="PlsC"/>
    <property type="match status" value="1"/>
</dbReference>
<keyword evidence="6" id="KW-1185">Reference proteome</keyword>
<feature type="domain" description="Phospholipid/glycerol acyltransferase" evidence="4">
    <location>
        <begin position="69"/>
        <end position="183"/>
    </location>
</feature>
<comment type="pathway">
    <text evidence="1">Lipid metabolism.</text>
</comment>
<dbReference type="GO" id="GO:0016746">
    <property type="term" value="F:acyltransferase activity"/>
    <property type="evidence" value="ECO:0007669"/>
    <property type="project" value="UniProtKB-KW"/>
</dbReference>
<dbReference type="PANTHER" id="PTHR10434:SF40">
    <property type="entry name" value="1-ACYL-SN-GLYCEROL-3-PHOSPHATE ACYLTRANSFERASE"/>
    <property type="match status" value="1"/>
</dbReference>
<dbReference type="InterPro" id="IPR002123">
    <property type="entry name" value="Plipid/glycerol_acylTrfase"/>
</dbReference>
<evidence type="ECO:0000256" key="2">
    <source>
        <dbReference type="ARBA" id="ARBA00022679"/>
    </source>
</evidence>
<dbReference type="CDD" id="cd07989">
    <property type="entry name" value="LPLAT_AGPAT-like"/>
    <property type="match status" value="1"/>
</dbReference>
<comment type="caution">
    <text evidence="5">The sequence shown here is derived from an EMBL/GenBank/DDBJ whole genome shotgun (WGS) entry which is preliminary data.</text>
</comment>
<proteinExistence type="predicted"/>
<dbReference type="SUPFAM" id="SSF69593">
    <property type="entry name" value="Glycerol-3-phosphate (1)-acyltransferase"/>
    <property type="match status" value="1"/>
</dbReference>
<evidence type="ECO:0000313" key="5">
    <source>
        <dbReference type="EMBL" id="GAA0658467.1"/>
    </source>
</evidence>
<organism evidence="5 6">
    <name type="scientific">Sphingomonas insulae</name>
    <dbReference type="NCBI Taxonomy" id="424800"/>
    <lineage>
        <taxon>Bacteria</taxon>
        <taxon>Pseudomonadati</taxon>
        <taxon>Pseudomonadota</taxon>
        <taxon>Alphaproteobacteria</taxon>
        <taxon>Sphingomonadales</taxon>
        <taxon>Sphingomonadaceae</taxon>
        <taxon>Sphingomonas</taxon>
    </lineage>
</organism>
<dbReference type="Proteomes" id="UP001500238">
    <property type="component" value="Unassembled WGS sequence"/>
</dbReference>
<sequence length="227" mass="24820">MNRLRTLLFSILFYGLSVPIVLSVPISALFGRAAVIRHAHVWALMHRLLYRTVMGIRVVVEGQVPAGALFFAAKHQAMFETLELQLVLGGPAMVIKRELSKLPFWGWAAMRYGGIVADREASAGALRSMMRDAKALKAEGRSILIYPEGTRVSPGERPPLQSGFAGLYRALGLPVVPIALDTGMVWPKRGAKRPGVVTIRLGEVIPAGLPRAEIEERVHAAINVLDR</sequence>
<name>A0ABN1HM01_9SPHN</name>
<reference evidence="5 6" key="1">
    <citation type="journal article" date="2019" name="Int. J. Syst. Evol. Microbiol.">
        <title>The Global Catalogue of Microorganisms (GCM) 10K type strain sequencing project: providing services to taxonomists for standard genome sequencing and annotation.</title>
        <authorList>
            <consortium name="The Broad Institute Genomics Platform"/>
            <consortium name="The Broad Institute Genome Sequencing Center for Infectious Disease"/>
            <person name="Wu L."/>
            <person name="Ma J."/>
        </authorList>
    </citation>
    <scope>NUCLEOTIDE SEQUENCE [LARGE SCALE GENOMIC DNA]</scope>
    <source>
        <strain evidence="5 6">JCM 14603</strain>
    </source>
</reference>
<dbReference type="EMBL" id="BAAAES010000001">
    <property type="protein sequence ID" value="GAA0658467.1"/>
    <property type="molecule type" value="Genomic_DNA"/>
</dbReference>
<keyword evidence="3 5" id="KW-0012">Acyltransferase</keyword>
<protein>
    <submittedName>
        <fullName evidence="5">Lysophospholipid acyltransferase family protein</fullName>
    </submittedName>
</protein>
<evidence type="ECO:0000256" key="1">
    <source>
        <dbReference type="ARBA" id="ARBA00005189"/>
    </source>
</evidence>
<dbReference type="RefSeq" id="WP_163957328.1">
    <property type="nucleotide sequence ID" value="NZ_BAAAES010000001.1"/>
</dbReference>
<accession>A0ABN1HM01</accession>
<keyword evidence="2" id="KW-0808">Transferase</keyword>